<evidence type="ECO:0000313" key="5">
    <source>
        <dbReference type="Proteomes" id="UP001500167"/>
    </source>
</evidence>
<keyword evidence="5" id="KW-1185">Reference proteome</keyword>
<accession>A0ABP8AE36</accession>
<organism evidence="4 5">
    <name type="scientific">Sphingobacterium ginsenosidimutans</name>
    <dbReference type="NCBI Taxonomy" id="687845"/>
    <lineage>
        <taxon>Bacteria</taxon>
        <taxon>Pseudomonadati</taxon>
        <taxon>Bacteroidota</taxon>
        <taxon>Sphingobacteriia</taxon>
        <taxon>Sphingobacteriales</taxon>
        <taxon>Sphingobacteriaceae</taxon>
        <taxon>Sphingobacterium</taxon>
    </lineage>
</organism>
<protein>
    <submittedName>
        <fullName evidence="4">TetR/AcrR family transcriptional regulator</fullName>
    </submittedName>
</protein>
<dbReference type="InterPro" id="IPR009057">
    <property type="entry name" value="Homeodomain-like_sf"/>
</dbReference>
<proteinExistence type="predicted"/>
<dbReference type="EMBL" id="BAAAZK010000007">
    <property type="protein sequence ID" value="GAA4182472.1"/>
    <property type="molecule type" value="Genomic_DNA"/>
</dbReference>
<feature type="DNA-binding region" description="H-T-H motif" evidence="2">
    <location>
        <begin position="80"/>
        <end position="99"/>
    </location>
</feature>
<sequence length="255" mass="28803">MSLYDSFILSNTDEGGINAFENKLVMNKQIILMKKKVTEDHPKKERKVTSGPIRDKERTKARMIAAVGKVIQKKGYHALNGPNIALECGLNKALIWNYFGGLDQLVEAYLTQKDFWQIGDKGVLEQMISNPNDIDVALVNELLKSQLNTFLKDKTKQKIIHWGLGEKTKALKNIADRREVLGEELFKHFDPKFENSETDIRATLALLVSGIYYLALQAKSTGSTFCGIDINTEEGKIRIEKTVEKILKQAFADID</sequence>
<evidence type="ECO:0000313" key="4">
    <source>
        <dbReference type="EMBL" id="GAA4182472.1"/>
    </source>
</evidence>
<dbReference type="Pfam" id="PF00440">
    <property type="entry name" value="TetR_N"/>
    <property type="match status" value="1"/>
</dbReference>
<keyword evidence="1 2" id="KW-0238">DNA-binding</keyword>
<evidence type="ECO:0000259" key="3">
    <source>
        <dbReference type="PROSITE" id="PS50977"/>
    </source>
</evidence>
<gene>
    <name evidence="4" type="ORF">GCM10022218_39770</name>
</gene>
<evidence type="ECO:0000256" key="1">
    <source>
        <dbReference type="ARBA" id="ARBA00023125"/>
    </source>
</evidence>
<comment type="caution">
    <text evidence="4">The sequence shown here is derived from an EMBL/GenBank/DDBJ whole genome shotgun (WGS) entry which is preliminary data.</text>
</comment>
<dbReference type="InterPro" id="IPR001647">
    <property type="entry name" value="HTH_TetR"/>
</dbReference>
<reference evidence="5" key="1">
    <citation type="journal article" date="2019" name="Int. J. Syst. Evol. Microbiol.">
        <title>The Global Catalogue of Microorganisms (GCM) 10K type strain sequencing project: providing services to taxonomists for standard genome sequencing and annotation.</title>
        <authorList>
            <consortium name="The Broad Institute Genomics Platform"/>
            <consortium name="The Broad Institute Genome Sequencing Center for Infectious Disease"/>
            <person name="Wu L."/>
            <person name="Ma J."/>
        </authorList>
    </citation>
    <scope>NUCLEOTIDE SEQUENCE [LARGE SCALE GENOMIC DNA]</scope>
    <source>
        <strain evidence="5">JCM 16722</strain>
    </source>
</reference>
<feature type="domain" description="HTH tetR-type" evidence="3">
    <location>
        <begin position="57"/>
        <end position="117"/>
    </location>
</feature>
<evidence type="ECO:0000256" key="2">
    <source>
        <dbReference type="PROSITE-ProRule" id="PRU00335"/>
    </source>
</evidence>
<dbReference type="Proteomes" id="UP001500167">
    <property type="component" value="Unassembled WGS sequence"/>
</dbReference>
<dbReference type="SUPFAM" id="SSF46689">
    <property type="entry name" value="Homeodomain-like"/>
    <property type="match status" value="1"/>
</dbReference>
<name>A0ABP8AE36_9SPHI</name>
<dbReference type="PROSITE" id="PS50977">
    <property type="entry name" value="HTH_TETR_2"/>
    <property type="match status" value="1"/>
</dbReference>
<dbReference type="Gene3D" id="1.10.357.10">
    <property type="entry name" value="Tetracycline Repressor, domain 2"/>
    <property type="match status" value="1"/>
</dbReference>